<dbReference type="EMBL" id="JAEMNX010000001">
    <property type="protein sequence ID" value="MBJ7536513.1"/>
    <property type="molecule type" value="Genomic_DNA"/>
</dbReference>
<sequence length="369" mass="41530">MRRLFIALVSAFTILAASVPIVQAANLLPNLMSSHDFYQAYPRQLPLAEQFSNIVASSASPLAVPQSKSINVALLLFGDSKSTKNRALLLSFKQRMRELRIDYRLTVYVDKSEFADDLDSYFEIVNLQPDYLVVTGFHRTSRQFVERFLHAGKPKVIFYDLATPLLHWMNHSPLIYIGSDQVKATKMLASYLDRQLLPNAIIAAFILPAGYLSHSRCDVFLDEMTKYNRPIKQINMITDNQKNAKQAATRLLRASSVDFIFSCSQNIANGVIAALEENKVFTGAQTNSWGGAVQDINNLQGQKLKASVLFMRDDLSIAIAEAIKLDMEGKGMPKLYVAHTSLMPAELDLESLHLMIQRAYRYSAVLWKE</sequence>
<comment type="caution">
    <text evidence="3">The sequence shown here is derived from an EMBL/GenBank/DDBJ whole genome shotgun (WGS) entry which is preliminary data.</text>
</comment>
<evidence type="ECO:0000313" key="4">
    <source>
        <dbReference type="Proteomes" id="UP000628710"/>
    </source>
</evidence>
<feature type="signal peptide" evidence="1">
    <location>
        <begin position="1"/>
        <end position="24"/>
    </location>
</feature>
<dbReference type="PANTHER" id="PTHR30146">
    <property type="entry name" value="LACI-RELATED TRANSCRIPTIONAL REPRESSOR"/>
    <property type="match status" value="1"/>
</dbReference>
<dbReference type="Gene3D" id="3.40.50.2300">
    <property type="match status" value="2"/>
</dbReference>
<gene>
    <name evidence="3" type="ORF">I8J31_02330</name>
</gene>
<accession>A0A934N1B4</accession>
<dbReference type="RefSeq" id="WP_199466603.1">
    <property type="nucleotide sequence ID" value="NZ_JAEMNX010000001.1"/>
</dbReference>
<dbReference type="InterPro" id="IPR025997">
    <property type="entry name" value="SBP_2_dom"/>
</dbReference>
<keyword evidence="4" id="KW-1185">Reference proteome</keyword>
<organism evidence="3 4">
    <name type="scientific">Marinomonas transparens</name>
    <dbReference type="NCBI Taxonomy" id="2795388"/>
    <lineage>
        <taxon>Bacteria</taxon>
        <taxon>Pseudomonadati</taxon>
        <taxon>Pseudomonadota</taxon>
        <taxon>Gammaproteobacteria</taxon>
        <taxon>Oceanospirillales</taxon>
        <taxon>Oceanospirillaceae</taxon>
        <taxon>Marinomonas</taxon>
    </lineage>
</organism>
<feature type="chain" id="PRO_5036745534" evidence="1">
    <location>
        <begin position="25"/>
        <end position="369"/>
    </location>
</feature>
<dbReference type="AlphaFoldDB" id="A0A934N1B4"/>
<proteinExistence type="predicted"/>
<dbReference type="InterPro" id="IPR028082">
    <property type="entry name" value="Peripla_BP_I"/>
</dbReference>
<evidence type="ECO:0000259" key="2">
    <source>
        <dbReference type="Pfam" id="PF13407"/>
    </source>
</evidence>
<dbReference type="GO" id="GO:0000976">
    <property type="term" value="F:transcription cis-regulatory region binding"/>
    <property type="evidence" value="ECO:0007669"/>
    <property type="project" value="TreeGrafter"/>
</dbReference>
<evidence type="ECO:0000313" key="3">
    <source>
        <dbReference type="EMBL" id="MBJ7536513.1"/>
    </source>
</evidence>
<name>A0A934N1B4_9GAMM</name>
<feature type="domain" description="Periplasmic binding protein" evidence="2">
    <location>
        <begin position="125"/>
        <end position="289"/>
    </location>
</feature>
<protein>
    <submittedName>
        <fullName evidence="3">Substrate-binding domain-containing protein</fullName>
    </submittedName>
</protein>
<dbReference type="GO" id="GO:0055085">
    <property type="term" value="P:transmembrane transport"/>
    <property type="evidence" value="ECO:0007669"/>
    <property type="project" value="UniProtKB-ARBA"/>
</dbReference>
<keyword evidence="1" id="KW-0732">Signal</keyword>
<evidence type="ECO:0000256" key="1">
    <source>
        <dbReference type="SAM" id="SignalP"/>
    </source>
</evidence>
<dbReference type="GO" id="GO:0003700">
    <property type="term" value="F:DNA-binding transcription factor activity"/>
    <property type="evidence" value="ECO:0007669"/>
    <property type="project" value="TreeGrafter"/>
</dbReference>
<dbReference type="SUPFAM" id="SSF53822">
    <property type="entry name" value="Periplasmic binding protein-like I"/>
    <property type="match status" value="1"/>
</dbReference>
<dbReference type="Proteomes" id="UP000628710">
    <property type="component" value="Unassembled WGS sequence"/>
</dbReference>
<dbReference type="Pfam" id="PF13407">
    <property type="entry name" value="Peripla_BP_4"/>
    <property type="match status" value="1"/>
</dbReference>
<dbReference type="PANTHER" id="PTHR30146:SF145">
    <property type="entry name" value="RIBOSE OPERON REPRESSOR"/>
    <property type="match status" value="1"/>
</dbReference>
<reference evidence="3" key="1">
    <citation type="submission" date="2020-12" db="EMBL/GenBank/DDBJ databases">
        <title>Marinomonas arctica sp. nov., a psychrotolerant bacterium isolated from the Arctic.</title>
        <authorList>
            <person name="Zhang Y."/>
        </authorList>
    </citation>
    <scope>NUCLEOTIDE SEQUENCE</scope>
    <source>
        <strain evidence="3">C1424</strain>
    </source>
</reference>